<sequence>MFGLIYKLMRLYKIRGIQHPMTSRQIQSLNLNIEQFNYPRTCWKILYVSRV</sequence>
<evidence type="ECO:0000313" key="1">
    <source>
        <dbReference type="EMBL" id="PLN80535.1"/>
    </source>
</evidence>
<gene>
    <name evidence="1" type="ORF">BDW42DRAFT_170601</name>
</gene>
<proteinExistence type="predicted"/>
<dbReference type="AlphaFoldDB" id="A0A2J5HTE4"/>
<organism evidence="1 2">
    <name type="scientific">Aspergillus taichungensis</name>
    <dbReference type="NCBI Taxonomy" id="482145"/>
    <lineage>
        <taxon>Eukaryota</taxon>
        <taxon>Fungi</taxon>
        <taxon>Dikarya</taxon>
        <taxon>Ascomycota</taxon>
        <taxon>Pezizomycotina</taxon>
        <taxon>Eurotiomycetes</taxon>
        <taxon>Eurotiomycetidae</taxon>
        <taxon>Eurotiales</taxon>
        <taxon>Aspergillaceae</taxon>
        <taxon>Aspergillus</taxon>
        <taxon>Aspergillus subgen. Circumdati</taxon>
    </lineage>
</organism>
<dbReference type="EMBL" id="KZ559546">
    <property type="protein sequence ID" value="PLN80535.1"/>
    <property type="molecule type" value="Genomic_DNA"/>
</dbReference>
<name>A0A2J5HTE4_9EURO</name>
<dbReference type="Proteomes" id="UP000235023">
    <property type="component" value="Unassembled WGS sequence"/>
</dbReference>
<accession>A0A2J5HTE4</accession>
<keyword evidence="2" id="KW-1185">Reference proteome</keyword>
<reference evidence="2" key="1">
    <citation type="submission" date="2017-12" db="EMBL/GenBank/DDBJ databases">
        <authorList>
            <consortium name="DOE Joint Genome Institute"/>
            <person name="Mondo S.J."/>
            <person name="Kjaerbolling I."/>
            <person name="Vesth T.C."/>
            <person name="Frisvad J.C."/>
            <person name="Nybo J.L."/>
            <person name="Theobald S."/>
            <person name="Kuo A."/>
            <person name="Bowyer P."/>
            <person name="Matsuda Y."/>
            <person name="Lyhne E.K."/>
            <person name="Kogle M.E."/>
            <person name="Clum A."/>
            <person name="Lipzen A."/>
            <person name="Salamov A."/>
            <person name="Ngan C.Y."/>
            <person name="Daum C."/>
            <person name="Chiniquy J."/>
            <person name="Barry K."/>
            <person name="LaButti K."/>
            <person name="Haridas S."/>
            <person name="Simmons B.A."/>
            <person name="Magnuson J.K."/>
            <person name="Mortensen U.H."/>
            <person name="Larsen T.O."/>
            <person name="Grigoriev I.V."/>
            <person name="Baker S.E."/>
            <person name="Andersen M.R."/>
            <person name="Nordberg H.P."/>
            <person name="Cantor M.N."/>
            <person name="Hua S.X."/>
        </authorList>
    </citation>
    <scope>NUCLEOTIDE SEQUENCE [LARGE SCALE GENOMIC DNA]</scope>
    <source>
        <strain evidence="2">IBT 19404</strain>
    </source>
</reference>
<evidence type="ECO:0000313" key="2">
    <source>
        <dbReference type="Proteomes" id="UP000235023"/>
    </source>
</evidence>
<protein>
    <submittedName>
        <fullName evidence="1">Uncharacterized protein</fullName>
    </submittedName>
</protein>